<dbReference type="InterPro" id="IPR021295">
    <property type="entry name" value="DUF2867"/>
</dbReference>
<accession>A0ABX0VW00</accession>
<dbReference type="Proteomes" id="UP000709466">
    <property type="component" value="Unassembled WGS sequence"/>
</dbReference>
<proteinExistence type="predicted"/>
<protein>
    <submittedName>
        <fullName evidence="1">DUF2867 domain-containing protein</fullName>
    </submittedName>
</protein>
<gene>
    <name evidence="1" type="ORF">HCZ30_07485</name>
</gene>
<comment type="caution">
    <text evidence="1">The sequence shown here is derived from an EMBL/GenBank/DDBJ whole genome shotgun (WGS) entry which is preliminary data.</text>
</comment>
<reference evidence="1 2" key="1">
    <citation type="submission" date="2020-03" db="EMBL/GenBank/DDBJ databases">
        <title>Bacterial isolates of synthetic phycosphere.</title>
        <authorList>
            <person name="Fu H."/>
            <person name="Moran M.A."/>
        </authorList>
    </citation>
    <scope>NUCLEOTIDE SEQUENCE [LARGE SCALE GENOMIC DNA]</scope>
    <source>
        <strain evidence="1 2">HF1</strain>
    </source>
</reference>
<evidence type="ECO:0000313" key="1">
    <source>
        <dbReference type="EMBL" id="NIY72276.1"/>
    </source>
</evidence>
<sequence length="157" mass="17866">MVLDRPPEGARILATKEHLNYFDVRGVPLPREMTAYEAWQDMLSRPLFGMKTAFWVRDRISALFGVQKIGGFSSQYRHAPTKGDRLDFFVVEDIDNERLILVQRDRHLDVMTAITTSGGIMAVTSSVLTHNLFGKLYMLPVGIAHRHIVNSLLRRVA</sequence>
<evidence type="ECO:0000313" key="2">
    <source>
        <dbReference type="Proteomes" id="UP000709466"/>
    </source>
</evidence>
<keyword evidence="2" id="KW-1185">Reference proteome</keyword>
<organism evidence="1 2">
    <name type="scientific">Marivivens donghaensis</name>
    <dbReference type="NCBI Taxonomy" id="1699413"/>
    <lineage>
        <taxon>Bacteria</taxon>
        <taxon>Pseudomonadati</taxon>
        <taxon>Pseudomonadota</taxon>
        <taxon>Alphaproteobacteria</taxon>
        <taxon>Rhodobacterales</taxon>
        <taxon>Paracoccaceae</taxon>
        <taxon>Marivivens group</taxon>
        <taxon>Marivivens</taxon>
    </lineage>
</organism>
<name>A0ABX0VW00_9RHOB</name>
<dbReference type="EMBL" id="JAATOP010000004">
    <property type="protein sequence ID" value="NIY72276.1"/>
    <property type="molecule type" value="Genomic_DNA"/>
</dbReference>
<dbReference type="Pfam" id="PF11066">
    <property type="entry name" value="DUF2867"/>
    <property type="match status" value="1"/>
</dbReference>